<sequence length="106" mass="11524">MPERPRVWMAPARVRLRQASLTVVGLTPSSRATSRTVGSRVPTGRLPALTRRPTAAAIPLALRSSTAPVISSIKFAFPKHFVTYEQLSGSMCVVSVLRHLNLTSKT</sequence>
<reference evidence="1 2" key="1">
    <citation type="submission" date="2021-01" db="EMBL/GenBank/DDBJ databases">
        <title>Whole genome shotgun sequence of Actinoplanes durhamensis NBRC 14914.</title>
        <authorList>
            <person name="Komaki H."/>
            <person name="Tamura T."/>
        </authorList>
    </citation>
    <scope>NUCLEOTIDE SEQUENCE [LARGE SCALE GENOMIC DNA]</scope>
    <source>
        <strain evidence="1 2">NBRC 14914</strain>
    </source>
</reference>
<comment type="caution">
    <text evidence="1">The sequence shown here is derived from an EMBL/GenBank/DDBJ whole genome shotgun (WGS) entry which is preliminary data.</text>
</comment>
<keyword evidence="2" id="KW-1185">Reference proteome</keyword>
<dbReference type="EMBL" id="BOML01000051">
    <property type="protein sequence ID" value="GIE04999.1"/>
    <property type="molecule type" value="Genomic_DNA"/>
</dbReference>
<name>A0ABQ3Z5C3_9ACTN</name>
<proteinExistence type="predicted"/>
<protein>
    <submittedName>
        <fullName evidence="1">Uncharacterized protein</fullName>
    </submittedName>
</protein>
<dbReference type="Proteomes" id="UP000637628">
    <property type="component" value="Unassembled WGS sequence"/>
</dbReference>
<accession>A0ABQ3Z5C3</accession>
<evidence type="ECO:0000313" key="2">
    <source>
        <dbReference type="Proteomes" id="UP000637628"/>
    </source>
</evidence>
<evidence type="ECO:0000313" key="1">
    <source>
        <dbReference type="EMBL" id="GIE04999.1"/>
    </source>
</evidence>
<gene>
    <name evidence="1" type="ORF">Adu01nite_63490</name>
</gene>
<organism evidence="1 2">
    <name type="scientific">Paractinoplanes durhamensis</name>
    <dbReference type="NCBI Taxonomy" id="113563"/>
    <lineage>
        <taxon>Bacteria</taxon>
        <taxon>Bacillati</taxon>
        <taxon>Actinomycetota</taxon>
        <taxon>Actinomycetes</taxon>
        <taxon>Micromonosporales</taxon>
        <taxon>Micromonosporaceae</taxon>
        <taxon>Paractinoplanes</taxon>
    </lineage>
</organism>